<dbReference type="PANTHER" id="PTHR11846:SF0">
    <property type="entry name" value="ADENYLOSUCCINATE SYNTHETASE"/>
    <property type="match status" value="1"/>
</dbReference>
<dbReference type="InterPro" id="IPR001114">
    <property type="entry name" value="Adenylosuccinate_synthetase"/>
</dbReference>
<gene>
    <name evidence="7" type="ORF">S06H3_45810</name>
</gene>
<dbReference type="GO" id="GO:0046872">
    <property type="term" value="F:metal ion binding"/>
    <property type="evidence" value="ECO:0007669"/>
    <property type="project" value="UniProtKB-KW"/>
</dbReference>
<evidence type="ECO:0000313" key="7">
    <source>
        <dbReference type="EMBL" id="GAI35925.1"/>
    </source>
</evidence>
<evidence type="ECO:0000256" key="4">
    <source>
        <dbReference type="ARBA" id="ARBA00022755"/>
    </source>
</evidence>
<organism evidence="7">
    <name type="scientific">marine sediment metagenome</name>
    <dbReference type="NCBI Taxonomy" id="412755"/>
    <lineage>
        <taxon>unclassified sequences</taxon>
        <taxon>metagenomes</taxon>
        <taxon>ecological metagenomes</taxon>
    </lineage>
</organism>
<dbReference type="GO" id="GO:0046040">
    <property type="term" value="P:IMP metabolic process"/>
    <property type="evidence" value="ECO:0007669"/>
    <property type="project" value="TreeGrafter"/>
</dbReference>
<dbReference type="HAMAP" id="MF_00011">
    <property type="entry name" value="Adenylosucc_synth"/>
    <property type="match status" value="1"/>
</dbReference>
<dbReference type="Pfam" id="PF00709">
    <property type="entry name" value="Adenylsucc_synt"/>
    <property type="match status" value="1"/>
</dbReference>
<evidence type="ECO:0000256" key="6">
    <source>
        <dbReference type="ARBA" id="ARBA00023134"/>
    </source>
</evidence>
<keyword evidence="5" id="KW-0460">Magnesium</keyword>
<evidence type="ECO:0000256" key="2">
    <source>
        <dbReference type="ARBA" id="ARBA00022723"/>
    </source>
</evidence>
<name>X1PA82_9ZZZZ</name>
<dbReference type="GO" id="GO:0044208">
    <property type="term" value="P:'de novo' AMP biosynthetic process"/>
    <property type="evidence" value="ECO:0007669"/>
    <property type="project" value="TreeGrafter"/>
</dbReference>
<keyword evidence="1" id="KW-0436">Ligase</keyword>
<keyword evidence="3" id="KW-0547">Nucleotide-binding</keyword>
<feature type="non-terminal residue" evidence="7">
    <location>
        <position position="66"/>
    </location>
</feature>
<accession>X1PA82</accession>
<keyword evidence="4" id="KW-0658">Purine biosynthesis</keyword>
<dbReference type="Gene3D" id="1.10.300.10">
    <property type="entry name" value="Adenylosuccinate Synthetase, subunit A, domain 2"/>
    <property type="match status" value="1"/>
</dbReference>
<keyword evidence="2" id="KW-0479">Metal-binding</keyword>
<comment type="caution">
    <text evidence="7">The sequence shown here is derived from an EMBL/GenBank/DDBJ whole genome shotgun (WGS) entry which is preliminary data.</text>
</comment>
<dbReference type="EMBL" id="BARV01028642">
    <property type="protein sequence ID" value="GAI35925.1"/>
    <property type="molecule type" value="Genomic_DNA"/>
</dbReference>
<dbReference type="FunFam" id="1.10.300.10:FF:000001">
    <property type="entry name" value="Adenylosuccinate synthetase"/>
    <property type="match status" value="1"/>
</dbReference>
<dbReference type="AlphaFoldDB" id="X1PA82"/>
<protein>
    <recommendedName>
        <fullName evidence="8">Adenylosuccinate synthetase</fullName>
    </recommendedName>
</protein>
<dbReference type="GO" id="GO:0005737">
    <property type="term" value="C:cytoplasm"/>
    <property type="evidence" value="ECO:0007669"/>
    <property type="project" value="TreeGrafter"/>
</dbReference>
<dbReference type="InterPro" id="IPR042110">
    <property type="entry name" value="Adenylosuccinate_synth_dom2"/>
</dbReference>
<dbReference type="InterPro" id="IPR027417">
    <property type="entry name" value="P-loop_NTPase"/>
</dbReference>
<sequence>MPYHILLDGLEEERRGKGALGTTRRGIGPAFADKVARLGIRVGSLLDRNIFLKQLSSTLEVKNAIL</sequence>
<proteinExistence type="inferred from homology"/>
<reference evidence="7" key="1">
    <citation type="journal article" date="2014" name="Front. Microbiol.">
        <title>High frequency of phylogenetically diverse reductive dehalogenase-homologous genes in deep subseafloor sedimentary metagenomes.</title>
        <authorList>
            <person name="Kawai M."/>
            <person name="Futagami T."/>
            <person name="Toyoda A."/>
            <person name="Takaki Y."/>
            <person name="Nishi S."/>
            <person name="Hori S."/>
            <person name="Arai W."/>
            <person name="Tsubouchi T."/>
            <person name="Morono Y."/>
            <person name="Uchiyama I."/>
            <person name="Ito T."/>
            <person name="Fujiyama A."/>
            <person name="Inagaki F."/>
            <person name="Takami H."/>
        </authorList>
    </citation>
    <scope>NUCLEOTIDE SEQUENCE</scope>
    <source>
        <strain evidence="7">Expedition CK06-06</strain>
    </source>
</reference>
<evidence type="ECO:0000256" key="3">
    <source>
        <dbReference type="ARBA" id="ARBA00022741"/>
    </source>
</evidence>
<evidence type="ECO:0000256" key="5">
    <source>
        <dbReference type="ARBA" id="ARBA00022842"/>
    </source>
</evidence>
<dbReference type="SUPFAM" id="SSF52540">
    <property type="entry name" value="P-loop containing nucleoside triphosphate hydrolases"/>
    <property type="match status" value="1"/>
</dbReference>
<keyword evidence="6" id="KW-0342">GTP-binding</keyword>
<dbReference type="GO" id="GO:0005525">
    <property type="term" value="F:GTP binding"/>
    <property type="evidence" value="ECO:0007669"/>
    <property type="project" value="UniProtKB-KW"/>
</dbReference>
<evidence type="ECO:0000256" key="1">
    <source>
        <dbReference type="ARBA" id="ARBA00022598"/>
    </source>
</evidence>
<dbReference type="GO" id="GO:0004019">
    <property type="term" value="F:adenylosuccinate synthase activity"/>
    <property type="evidence" value="ECO:0007669"/>
    <property type="project" value="InterPro"/>
</dbReference>
<dbReference type="PANTHER" id="PTHR11846">
    <property type="entry name" value="ADENYLOSUCCINATE SYNTHETASE"/>
    <property type="match status" value="1"/>
</dbReference>
<evidence type="ECO:0008006" key="8">
    <source>
        <dbReference type="Google" id="ProtNLM"/>
    </source>
</evidence>